<keyword evidence="7" id="KW-1185">Reference proteome</keyword>
<proteinExistence type="inferred from homology"/>
<dbReference type="RefSeq" id="XP_013240935.1">
    <property type="nucleotide sequence ID" value="XM_013385481.1"/>
</dbReference>
<dbReference type="AlphaFoldDB" id="A0A066VK66"/>
<dbReference type="GO" id="GO:0005666">
    <property type="term" value="C:RNA polymerase III complex"/>
    <property type="evidence" value="ECO:0007669"/>
    <property type="project" value="UniProtKB-UniRule"/>
</dbReference>
<dbReference type="EMBL" id="JMSN01000108">
    <property type="protein sequence ID" value="KDN39154.1"/>
    <property type="molecule type" value="Genomic_DNA"/>
</dbReference>
<comment type="subcellular location">
    <subcellularLocation>
        <location evidence="1 4">Nucleus</location>
    </subcellularLocation>
</comment>
<evidence type="ECO:0000313" key="6">
    <source>
        <dbReference type="EMBL" id="KDN39154.1"/>
    </source>
</evidence>
<dbReference type="PANTHER" id="PTHR15367:SF2">
    <property type="entry name" value="DNA-DIRECTED RNA POLYMERASE III SUBUNIT"/>
    <property type="match status" value="1"/>
</dbReference>
<dbReference type="Proteomes" id="UP000027361">
    <property type="component" value="Unassembled WGS sequence"/>
</dbReference>
<sequence length="212" mass="23870">MSRGGRGGFRGGPRGMGGGAPMGDISFKELMEITKGSGELYPRIEMNFGLVEPTRRERRNAKAQLEFLRNQRFSPYWPSIEAPPSAGSTHRAPGTGKAPSARAVTSMKEIHLQKEVFPQGIWQAFMEGETKRVARAERQVKRQKQEIDWSQFEKKAVEGEPVDQAEISEPEEVDEYEDEQDDDYNQNYFDNGEDERDDLGDDMGGGDDGVYE</sequence>
<reference evidence="6 7" key="1">
    <citation type="submission" date="2014-05" db="EMBL/GenBank/DDBJ databases">
        <title>Draft genome sequence of a rare smut relative, Tilletiaria anomala UBC 951.</title>
        <authorList>
            <consortium name="DOE Joint Genome Institute"/>
            <person name="Toome M."/>
            <person name="Kuo A."/>
            <person name="Henrissat B."/>
            <person name="Lipzen A."/>
            <person name="Tritt A."/>
            <person name="Yoshinaga Y."/>
            <person name="Zane M."/>
            <person name="Barry K."/>
            <person name="Grigoriev I.V."/>
            <person name="Spatafora J.W."/>
            <person name="Aimea M.C."/>
        </authorList>
    </citation>
    <scope>NUCLEOTIDE SEQUENCE [LARGE SCALE GENOMIC DNA]</scope>
    <source>
        <strain evidence="6 7">UBC 951</strain>
    </source>
</reference>
<dbReference type="InterPro" id="IPR024661">
    <property type="entry name" value="RNA_pol_III_Rpc31"/>
</dbReference>
<feature type="compositionally biased region" description="Basic and acidic residues" evidence="5">
    <location>
        <begin position="142"/>
        <end position="158"/>
    </location>
</feature>
<feature type="compositionally biased region" description="Acidic residues" evidence="5">
    <location>
        <begin position="191"/>
        <end position="212"/>
    </location>
</feature>
<feature type="region of interest" description="Disordered" evidence="5">
    <location>
        <begin position="142"/>
        <end position="212"/>
    </location>
</feature>
<keyword evidence="3 4" id="KW-0539">Nucleus</keyword>
<feature type="region of interest" description="Disordered" evidence="5">
    <location>
        <begin position="80"/>
        <end position="106"/>
    </location>
</feature>
<dbReference type="OMA" id="KDLHAPF"/>
<evidence type="ECO:0000256" key="5">
    <source>
        <dbReference type="SAM" id="MobiDB-lite"/>
    </source>
</evidence>
<comment type="caution">
    <text evidence="6">The sequence shown here is derived from an EMBL/GenBank/DDBJ whole genome shotgun (WGS) entry which is preliminary data.</text>
</comment>
<feature type="region of interest" description="Disordered" evidence="5">
    <location>
        <begin position="1"/>
        <end position="23"/>
    </location>
</feature>
<comment type="subunit">
    <text evidence="4">Component of the RNA polymerase III (Pol III) complex.</text>
</comment>
<evidence type="ECO:0000256" key="4">
    <source>
        <dbReference type="PIRNR" id="PIRNR000777"/>
    </source>
</evidence>
<dbReference type="PANTHER" id="PTHR15367">
    <property type="entry name" value="DNA-DIRECTED RNA POLYMERASE III"/>
    <property type="match status" value="1"/>
</dbReference>
<comment type="similarity">
    <text evidence="2 4">Belongs to the eukaryotic RPC7 RNA polymerase subunit family.</text>
</comment>
<evidence type="ECO:0000256" key="1">
    <source>
        <dbReference type="ARBA" id="ARBA00004123"/>
    </source>
</evidence>
<dbReference type="HOGENOM" id="CLU_090092_0_0_1"/>
<organism evidence="6 7">
    <name type="scientific">Tilletiaria anomala (strain ATCC 24038 / CBS 436.72 / UBC 951)</name>
    <dbReference type="NCBI Taxonomy" id="1037660"/>
    <lineage>
        <taxon>Eukaryota</taxon>
        <taxon>Fungi</taxon>
        <taxon>Dikarya</taxon>
        <taxon>Basidiomycota</taxon>
        <taxon>Ustilaginomycotina</taxon>
        <taxon>Exobasidiomycetes</taxon>
        <taxon>Georgefischeriales</taxon>
        <taxon>Tilletiariaceae</taxon>
        <taxon>Tilletiaria</taxon>
    </lineage>
</organism>
<evidence type="ECO:0000256" key="2">
    <source>
        <dbReference type="ARBA" id="ARBA00008352"/>
    </source>
</evidence>
<accession>A0A066VK66</accession>
<comment type="function">
    <text evidence="4">DNA-dependent RNA polymerase catalyzes the transcription of DNA into RNA using the four ribonucleoside triphosphates as substrates. Specific peripheric component of RNA polymerase III which synthesizes small RNAs, such as 5S rRNA and tRNAs.</text>
</comment>
<feature type="compositionally biased region" description="Acidic residues" evidence="5">
    <location>
        <begin position="160"/>
        <end position="184"/>
    </location>
</feature>
<dbReference type="GO" id="GO:0006383">
    <property type="term" value="P:transcription by RNA polymerase III"/>
    <property type="evidence" value="ECO:0007669"/>
    <property type="project" value="UniProtKB-UniRule"/>
</dbReference>
<feature type="compositionally biased region" description="Gly residues" evidence="5">
    <location>
        <begin position="1"/>
        <end position="21"/>
    </location>
</feature>
<dbReference type="GeneID" id="25266690"/>
<dbReference type="PIRSF" id="PIRSF000777">
    <property type="entry name" value="RNA_polIII_C31"/>
    <property type="match status" value="1"/>
</dbReference>
<evidence type="ECO:0000313" key="7">
    <source>
        <dbReference type="Proteomes" id="UP000027361"/>
    </source>
</evidence>
<name>A0A066VK66_TILAU</name>
<evidence type="ECO:0000256" key="3">
    <source>
        <dbReference type="ARBA" id="ARBA00023242"/>
    </source>
</evidence>
<dbReference type="OrthoDB" id="5377312at2759"/>
<dbReference type="InParanoid" id="A0A066VK66"/>
<protein>
    <recommendedName>
        <fullName evidence="4">DNA-directed RNA polymerase III subunit</fullName>
    </recommendedName>
</protein>
<gene>
    <name evidence="6" type="ORF">K437DRAFT_276091</name>
</gene>
<dbReference type="STRING" id="1037660.A0A066VK66"/>